<dbReference type="NCBIfam" id="TIGR01635">
    <property type="entry name" value="tail_comp_S"/>
    <property type="match status" value="2"/>
</dbReference>
<dbReference type="EMBL" id="VTDN01000010">
    <property type="protein sequence ID" value="MEB5477585.1"/>
    <property type="molecule type" value="Genomic_DNA"/>
</dbReference>
<proteinExistence type="predicted"/>
<comment type="caution">
    <text evidence="2">The sequence shown here is derived from an EMBL/GenBank/DDBJ whole genome shotgun (WGS) entry which is preliminary data.</text>
</comment>
<dbReference type="Proteomes" id="UP001339883">
    <property type="component" value="Unassembled WGS sequence"/>
</dbReference>
<feature type="region of interest" description="Disordered" evidence="1">
    <location>
        <begin position="34"/>
        <end position="58"/>
    </location>
</feature>
<gene>
    <name evidence="2" type="ORF">I2F25_11105</name>
</gene>
<feature type="compositionally biased region" description="Polar residues" evidence="1">
    <location>
        <begin position="40"/>
        <end position="50"/>
    </location>
</feature>
<name>A0ABU6DUQ8_9GAMM</name>
<dbReference type="RefSeq" id="WP_325775970.1">
    <property type="nucleotide sequence ID" value="NZ_VTDN01000010.1"/>
</dbReference>
<keyword evidence="3" id="KW-1185">Reference proteome</keyword>
<evidence type="ECO:0000313" key="3">
    <source>
        <dbReference type="Proteomes" id="UP001339883"/>
    </source>
</evidence>
<sequence length="212" mass="24647">MAELDFLSEHLNGLLQQLSGQQKQKMAMEIARKLRKSQKQRITSQKNPDGSSYRERKRPVKALKPVSFIYQKANGQKRLVELKSYRRTPTRLIGYDTVANGTRTFVKTRIVRYLPNHQSTASDRPATRNKMFKQIRNAQYLRIKKTMQGAEIGFNPQLSNILNIHQFGLMGEVEKGGKQVKYAKREILGFSPEEKQMIEKEILDYLEFNHFG</sequence>
<reference evidence="2 3" key="1">
    <citation type="submission" date="2019-08" db="EMBL/GenBank/DDBJ databases">
        <title>Five species of Acinetobacter isolated from floral nectar and animal pollinators.</title>
        <authorList>
            <person name="Hendry T.A."/>
        </authorList>
    </citation>
    <scope>NUCLEOTIDE SEQUENCE [LARGE SCALE GENOMIC DNA]</scope>
    <source>
        <strain evidence="2 3">MD18.27</strain>
    </source>
</reference>
<dbReference type="InterPro" id="IPR006522">
    <property type="entry name" value="Phage_virion_morphogenesis"/>
</dbReference>
<accession>A0ABU6DUQ8</accession>
<dbReference type="Pfam" id="PF05069">
    <property type="entry name" value="Phage_tail_S"/>
    <property type="match status" value="2"/>
</dbReference>
<evidence type="ECO:0000256" key="1">
    <source>
        <dbReference type="SAM" id="MobiDB-lite"/>
    </source>
</evidence>
<evidence type="ECO:0000313" key="2">
    <source>
        <dbReference type="EMBL" id="MEB5477585.1"/>
    </source>
</evidence>
<protein>
    <submittedName>
        <fullName evidence="2">Phage virion morphogenesis protein</fullName>
    </submittedName>
</protein>
<organism evidence="2 3">
    <name type="scientific">Acinetobacter pollinis</name>
    <dbReference type="NCBI Taxonomy" id="2605270"/>
    <lineage>
        <taxon>Bacteria</taxon>
        <taxon>Pseudomonadati</taxon>
        <taxon>Pseudomonadota</taxon>
        <taxon>Gammaproteobacteria</taxon>
        <taxon>Moraxellales</taxon>
        <taxon>Moraxellaceae</taxon>
        <taxon>Acinetobacter</taxon>
    </lineage>
</organism>